<organism evidence="2 3">
    <name type="scientific">Dovyalis caffra</name>
    <dbReference type="NCBI Taxonomy" id="77055"/>
    <lineage>
        <taxon>Eukaryota</taxon>
        <taxon>Viridiplantae</taxon>
        <taxon>Streptophyta</taxon>
        <taxon>Embryophyta</taxon>
        <taxon>Tracheophyta</taxon>
        <taxon>Spermatophyta</taxon>
        <taxon>Magnoliopsida</taxon>
        <taxon>eudicotyledons</taxon>
        <taxon>Gunneridae</taxon>
        <taxon>Pentapetalae</taxon>
        <taxon>rosids</taxon>
        <taxon>fabids</taxon>
        <taxon>Malpighiales</taxon>
        <taxon>Salicaceae</taxon>
        <taxon>Flacourtieae</taxon>
        <taxon>Dovyalis</taxon>
    </lineage>
</organism>
<keyword evidence="3" id="KW-1185">Reference proteome</keyword>
<name>A0AAV1QYB8_9ROSI</name>
<feature type="region of interest" description="Disordered" evidence="1">
    <location>
        <begin position="1"/>
        <end position="25"/>
    </location>
</feature>
<gene>
    <name evidence="2" type="ORF">DCAF_LOCUS3481</name>
</gene>
<accession>A0AAV1QYB8</accession>
<dbReference type="AlphaFoldDB" id="A0AAV1QYB8"/>
<protein>
    <submittedName>
        <fullName evidence="2">Uncharacterized protein</fullName>
    </submittedName>
</protein>
<dbReference type="EMBL" id="CAWUPB010000850">
    <property type="protein sequence ID" value="CAK7325790.1"/>
    <property type="molecule type" value="Genomic_DNA"/>
</dbReference>
<evidence type="ECO:0000256" key="1">
    <source>
        <dbReference type="SAM" id="MobiDB-lite"/>
    </source>
</evidence>
<feature type="compositionally biased region" description="Basic and acidic residues" evidence="1">
    <location>
        <begin position="15"/>
        <end position="25"/>
    </location>
</feature>
<proteinExistence type="predicted"/>
<evidence type="ECO:0000313" key="2">
    <source>
        <dbReference type="EMBL" id="CAK7325790.1"/>
    </source>
</evidence>
<reference evidence="2 3" key="1">
    <citation type="submission" date="2024-01" db="EMBL/GenBank/DDBJ databases">
        <authorList>
            <person name="Waweru B."/>
        </authorList>
    </citation>
    <scope>NUCLEOTIDE SEQUENCE [LARGE SCALE GENOMIC DNA]</scope>
</reference>
<sequence length="57" mass="6238">MVGGLRQQGRLKLKGAKDSNVDDQKPCSHVALREDNVEILHSKALWAEAAPSLRSVN</sequence>
<dbReference type="Proteomes" id="UP001314170">
    <property type="component" value="Unassembled WGS sequence"/>
</dbReference>
<comment type="caution">
    <text evidence="2">The sequence shown here is derived from an EMBL/GenBank/DDBJ whole genome shotgun (WGS) entry which is preliminary data.</text>
</comment>
<evidence type="ECO:0000313" key="3">
    <source>
        <dbReference type="Proteomes" id="UP001314170"/>
    </source>
</evidence>